<feature type="region of interest" description="Disordered" evidence="1">
    <location>
        <begin position="68"/>
        <end position="96"/>
    </location>
</feature>
<accession>A0A0C2Y3I3</accession>
<dbReference type="Proteomes" id="UP000053424">
    <property type="component" value="Unassembled WGS sequence"/>
</dbReference>
<feature type="compositionally biased region" description="Polar residues" evidence="1">
    <location>
        <begin position="84"/>
        <end position="96"/>
    </location>
</feature>
<dbReference type="HOGENOM" id="CLU_2359982_0_0_1"/>
<evidence type="ECO:0000313" key="2">
    <source>
        <dbReference type="EMBL" id="KIM35622.1"/>
    </source>
</evidence>
<keyword evidence="3" id="KW-1185">Reference proteome</keyword>
<protein>
    <submittedName>
        <fullName evidence="2">Uncharacterized protein</fullName>
    </submittedName>
</protein>
<gene>
    <name evidence="2" type="ORF">M413DRAFT_347115</name>
</gene>
<evidence type="ECO:0000256" key="1">
    <source>
        <dbReference type="SAM" id="MobiDB-lite"/>
    </source>
</evidence>
<reference evidence="3" key="2">
    <citation type="submission" date="2015-01" db="EMBL/GenBank/DDBJ databases">
        <title>Evolutionary Origins and Diversification of the Mycorrhizal Mutualists.</title>
        <authorList>
            <consortium name="DOE Joint Genome Institute"/>
            <consortium name="Mycorrhizal Genomics Consortium"/>
            <person name="Kohler A."/>
            <person name="Kuo A."/>
            <person name="Nagy L.G."/>
            <person name="Floudas D."/>
            <person name="Copeland A."/>
            <person name="Barry K.W."/>
            <person name="Cichocki N."/>
            <person name="Veneault-Fourrey C."/>
            <person name="LaButti K."/>
            <person name="Lindquist E.A."/>
            <person name="Lipzen A."/>
            <person name="Lundell T."/>
            <person name="Morin E."/>
            <person name="Murat C."/>
            <person name="Riley R."/>
            <person name="Ohm R."/>
            <person name="Sun H."/>
            <person name="Tunlid A."/>
            <person name="Henrissat B."/>
            <person name="Grigoriev I.V."/>
            <person name="Hibbett D.S."/>
            <person name="Martin F."/>
        </authorList>
    </citation>
    <scope>NUCLEOTIDE SEQUENCE [LARGE SCALE GENOMIC DNA]</scope>
    <source>
        <strain evidence="3">h7</strain>
    </source>
</reference>
<evidence type="ECO:0000313" key="3">
    <source>
        <dbReference type="Proteomes" id="UP000053424"/>
    </source>
</evidence>
<proteinExistence type="predicted"/>
<organism evidence="2 3">
    <name type="scientific">Hebeloma cylindrosporum</name>
    <dbReference type="NCBI Taxonomy" id="76867"/>
    <lineage>
        <taxon>Eukaryota</taxon>
        <taxon>Fungi</taxon>
        <taxon>Dikarya</taxon>
        <taxon>Basidiomycota</taxon>
        <taxon>Agaricomycotina</taxon>
        <taxon>Agaricomycetes</taxon>
        <taxon>Agaricomycetidae</taxon>
        <taxon>Agaricales</taxon>
        <taxon>Agaricineae</taxon>
        <taxon>Hymenogastraceae</taxon>
        <taxon>Hebeloma</taxon>
    </lineage>
</organism>
<name>A0A0C2Y3I3_HEBCY</name>
<sequence>MVHGCQVLGSEQKARYILTRIRLRLKCVDRNRPLLESQSCYQNDTVGPCDFSTLMEIISASGRRKLLGQATDSGSSDFVPGSCRQPSDPQIEPNTP</sequence>
<dbReference type="AlphaFoldDB" id="A0A0C2Y3I3"/>
<dbReference type="EMBL" id="KN831817">
    <property type="protein sequence ID" value="KIM35622.1"/>
    <property type="molecule type" value="Genomic_DNA"/>
</dbReference>
<reference evidence="2 3" key="1">
    <citation type="submission" date="2014-04" db="EMBL/GenBank/DDBJ databases">
        <authorList>
            <consortium name="DOE Joint Genome Institute"/>
            <person name="Kuo A."/>
            <person name="Gay G."/>
            <person name="Dore J."/>
            <person name="Kohler A."/>
            <person name="Nagy L.G."/>
            <person name="Floudas D."/>
            <person name="Copeland A."/>
            <person name="Barry K.W."/>
            <person name="Cichocki N."/>
            <person name="Veneault-Fourrey C."/>
            <person name="LaButti K."/>
            <person name="Lindquist E.A."/>
            <person name="Lipzen A."/>
            <person name="Lundell T."/>
            <person name="Morin E."/>
            <person name="Murat C."/>
            <person name="Sun H."/>
            <person name="Tunlid A."/>
            <person name="Henrissat B."/>
            <person name="Grigoriev I.V."/>
            <person name="Hibbett D.S."/>
            <person name="Martin F."/>
            <person name="Nordberg H.P."/>
            <person name="Cantor M.N."/>
            <person name="Hua S.X."/>
        </authorList>
    </citation>
    <scope>NUCLEOTIDE SEQUENCE [LARGE SCALE GENOMIC DNA]</scope>
    <source>
        <strain evidence="3">h7</strain>
    </source>
</reference>